<comment type="caution">
    <text evidence="3">The sequence shown here is derived from an EMBL/GenBank/DDBJ whole genome shotgun (WGS) entry which is preliminary data.</text>
</comment>
<evidence type="ECO:0000256" key="1">
    <source>
        <dbReference type="SAM" id="Phobius"/>
    </source>
</evidence>
<keyword evidence="4" id="KW-1185">Reference proteome</keyword>
<gene>
    <name evidence="3" type="ORF">NLI96_g7911</name>
</gene>
<keyword evidence="1" id="KW-0472">Membrane</keyword>
<reference evidence="3" key="1">
    <citation type="submission" date="2022-07" db="EMBL/GenBank/DDBJ databases">
        <title>Genome Sequence of Physisporinus lineatus.</title>
        <authorList>
            <person name="Buettner E."/>
        </authorList>
    </citation>
    <scope>NUCLEOTIDE SEQUENCE</scope>
    <source>
        <strain evidence="3">VT162</strain>
    </source>
</reference>
<keyword evidence="1" id="KW-0812">Transmembrane</keyword>
<dbReference type="EMBL" id="JANAWD010000341">
    <property type="protein sequence ID" value="KAJ3481070.1"/>
    <property type="molecule type" value="Genomic_DNA"/>
</dbReference>
<name>A0AAD5UYA8_9APHY</name>
<evidence type="ECO:0000313" key="4">
    <source>
        <dbReference type="Proteomes" id="UP001212997"/>
    </source>
</evidence>
<protein>
    <recommendedName>
        <fullName evidence="2">DUF6533 domain-containing protein</fullName>
    </recommendedName>
</protein>
<dbReference type="InterPro" id="IPR045340">
    <property type="entry name" value="DUF6533"/>
</dbReference>
<feature type="transmembrane region" description="Helical" evidence="1">
    <location>
        <begin position="122"/>
        <end position="140"/>
    </location>
</feature>
<keyword evidence="1" id="KW-1133">Transmembrane helix</keyword>
<evidence type="ECO:0000259" key="2">
    <source>
        <dbReference type="Pfam" id="PF20151"/>
    </source>
</evidence>
<dbReference type="AlphaFoldDB" id="A0AAD5UYA8"/>
<sequence>MEADSLGSISVETFRWMRIETSTNVAAAALLLYDCVLTLHSEAAYIWPTRFNFVKALFFLTRYMAFADVAFVLYYQLMPNIDVDGCRMAYDISGWLILAGIVIAETILIVRTWAIWGRSLKVALILCGIGLSEAIPAIVIEEVFLRSIVFSPLSDPRTPGQVAGISF</sequence>
<dbReference type="Proteomes" id="UP001212997">
    <property type="component" value="Unassembled WGS sequence"/>
</dbReference>
<feature type="transmembrane region" description="Helical" evidence="1">
    <location>
        <begin position="95"/>
        <end position="116"/>
    </location>
</feature>
<proteinExistence type="predicted"/>
<feature type="domain" description="DUF6533" evidence="2">
    <location>
        <begin position="24"/>
        <end position="66"/>
    </location>
</feature>
<accession>A0AAD5UYA8</accession>
<feature type="transmembrane region" description="Helical" evidence="1">
    <location>
        <begin position="53"/>
        <end position="75"/>
    </location>
</feature>
<dbReference type="Pfam" id="PF20151">
    <property type="entry name" value="DUF6533"/>
    <property type="match status" value="1"/>
</dbReference>
<evidence type="ECO:0000313" key="3">
    <source>
        <dbReference type="EMBL" id="KAJ3481070.1"/>
    </source>
</evidence>
<organism evidence="3 4">
    <name type="scientific">Meripilus lineatus</name>
    <dbReference type="NCBI Taxonomy" id="2056292"/>
    <lineage>
        <taxon>Eukaryota</taxon>
        <taxon>Fungi</taxon>
        <taxon>Dikarya</taxon>
        <taxon>Basidiomycota</taxon>
        <taxon>Agaricomycotina</taxon>
        <taxon>Agaricomycetes</taxon>
        <taxon>Polyporales</taxon>
        <taxon>Meripilaceae</taxon>
        <taxon>Meripilus</taxon>
    </lineage>
</organism>